<dbReference type="AlphaFoldDB" id="A0A8S3R9W7"/>
<proteinExistence type="predicted"/>
<sequence>MAELDETEKKLTKKAGSDLSDIENRHKAIVDISEQLEFLIKHGSESQILMLLNTVRVDISKQENDFQNLIPSYECIDVNFKASRIKSALNSLDRTSRLSVRWEGESVCNNLESNKLHRLSKDGKLIDILLKKEDGLNEPFAVAFNNNYTKLYIANGQLNNKKQVLIFECA</sequence>
<gene>
    <name evidence="1" type="ORF">MEDL_20443</name>
</gene>
<dbReference type="OrthoDB" id="6068645at2759"/>
<evidence type="ECO:0000313" key="2">
    <source>
        <dbReference type="Proteomes" id="UP000683360"/>
    </source>
</evidence>
<protein>
    <submittedName>
        <fullName evidence="1">Uncharacterized protein</fullName>
    </submittedName>
</protein>
<name>A0A8S3R9W7_MYTED</name>
<organism evidence="1 2">
    <name type="scientific">Mytilus edulis</name>
    <name type="common">Blue mussel</name>
    <dbReference type="NCBI Taxonomy" id="6550"/>
    <lineage>
        <taxon>Eukaryota</taxon>
        <taxon>Metazoa</taxon>
        <taxon>Spiralia</taxon>
        <taxon>Lophotrochozoa</taxon>
        <taxon>Mollusca</taxon>
        <taxon>Bivalvia</taxon>
        <taxon>Autobranchia</taxon>
        <taxon>Pteriomorphia</taxon>
        <taxon>Mytilida</taxon>
        <taxon>Mytiloidea</taxon>
        <taxon>Mytilidae</taxon>
        <taxon>Mytilinae</taxon>
        <taxon>Mytilus</taxon>
    </lineage>
</organism>
<dbReference type="EMBL" id="CAJPWZ010001039">
    <property type="protein sequence ID" value="CAG2206099.1"/>
    <property type="molecule type" value="Genomic_DNA"/>
</dbReference>
<evidence type="ECO:0000313" key="1">
    <source>
        <dbReference type="EMBL" id="CAG2206099.1"/>
    </source>
</evidence>
<accession>A0A8S3R9W7</accession>
<comment type="caution">
    <text evidence="1">The sequence shown here is derived from an EMBL/GenBank/DDBJ whole genome shotgun (WGS) entry which is preliminary data.</text>
</comment>
<keyword evidence="2" id="KW-1185">Reference proteome</keyword>
<reference evidence="1" key="1">
    <citation type="submission" date="2021-03" db="EMBL/GenBank/DDBJ databases">
        <authorList>
            <person name="Bekaert M."/>
        </authorList>
    </citation>
    <scope>NUCLEOTIDE SEQUENCE</scope>
</reference>
<dbReference type="Proteomes" id="UP000683360">
    <property type="component" value="Unassembled WGS sequence"/>
</dbReference>